<evidence type="ECO:0000256" key="1">
    <source>
        <dbReference type="ARBA" id="ARBA00001964"/>
    </source>
</evidence>
<dbReference type="InterPro" id="IPR029061">
    <property type="entry name" value="THDP-binding"/>
</dbReference>
<dbReference type="GO" id="GO:0016624">
    <property type="term" value="F:oxidoreductase activity, acting on the aldehyde or oxo group of donors, disulfide as acceptor"/>
    <property type="evidence" value="ECO:0007669"/>
    <property type="project" value="InterPro"/>
</dbReference>
<dbReference type="KEGG" id="chu:CHU_1992"/>
<keyword evidence="3" id="KW-0560">Oxidoreductase</keyword>
<dbReference type="Pfam" id="PF02779">
    <property type="entry name" value="Transket_pyr"/>
    <property type="match status" value="1"/>
</dbReference>
<dbReference type="RefSeq" id="WP_011585375.1">
    <property type="nucleotide sequence ID" value="NC_008255.1"/>
</dbReference>
<organism evidence="6 7">
    <name type="scientific">Cytophaga hutchinsonii (strain ATCC 33406 / DSM 1761 / CIP 103989 / NBRC 15051 / NCIMB 9469 / D465)</name>
    <dbReference type="NCBI Taxonomy" id="269798"/>
    <lineage>
        <taxon>Bacteria</taxon>
        <taxon>Pseudomonadati</taxon>
        <taxon>Bacteroidota</taxon>
        <taxon>Cytophagia</taxon>
        <taxon>Cytophagales</taxon>
        <taxon>Cytophagaceae</taxon>
        <taxon>Cytophaga</taxon>
    </lineage>
</organism>
<dbReference type="Proteomes" id="UP000001822">
    <property type="component" value="Chromosome"/>
</dbReference>
<dbReference type="SMART" id="SM00861">
    <property type="entry name" value="Transket_pyr"/>
    <property type="match status" value="1"/>
</dbReference>
<evidence type="ECO:0000313" key="7">
    <source>
        <dbReference type="Proteomes" id="UP000001822"/>
    </source>
</evidence>
<keyword evidence="4" id="KW-0786">Thiamine pyrophosphate</keyword>
<dbReference type="Pfam" id="PF00676">
    <property type="entry name" value="E1_dh"/>
    <property type="match status" value="1"/>
</dbReference>
<dbReference type="Pfam" id="PF02780">
    <property type="entry name" value="Transketolase_C"/>
    <property type="match status" value="1"/>
</dbReference>
<gene>
    <name evidence="6" type="primary">tktA</name>
    <name evidence="6" type="ordered locus">CHU_1992</name>
</gene>
<evidence type="ECO:0000256" key="4">
    <source>
        <dbReference type="ARBA" id="ARBA00023052"/>
    </source>
</evidence>
<keyword evidence="7" id="KW-1185">Reference proteome</keyword>
<sequence length="802" mass="90789">MNTSEMTGEFSLTKEEILQDYRLACESRQTSILARKEVFMGKAKFGIFGTGKELAQICMAKFFKEGDFRSGYYRDQTFVMATGELSIEQYFAQLYGHADVNHDPHSGGRMMIGHYSTRNLDEQGRFKDLTKIKVSTPDISPTGAQMPRLVGLAWASKLFRNNPELQSMTNFSHNGNEVAFGTIGNGAMAEGVFFEAINAAGVLQIPMLISIWDDAYAISVPQRYQTTKEDISSMFEGFRRDHNERGIEIMKVKGWDYEALCYAYKEATRLCREEHVPVLMHVCEMTQPMGHSTSGSHERYKTKERLDWEEEYDCNKKFREWILENGVCTEDDLLKIEAESVEKVKLARQRAWDNFVKYLKDDHELAVQYIKEAAASSSVKDELEQLSVDLHKTLNPYRSDAVRAVKKALRLLRNETTAAKEHLQDWAARTETENRQRFNSHLYSQSVESALLVPEVAPVISADAPLIDGRELLQHNFEALFKRDARLLAFGEDVGQIGDVNQGFSGLQDKFGEIRITDTGIREATIVGQAIGTAMRGLRPIAEIQYLDYLLFAIEILSDDVASLHYRSAGGQKAPLIIRTRGHRLEGMFHSGSPMQMILGSIRGMFLCVPRNMTQAAGMYNTLIKGDEPAIMIESLNAYRLKEKLPENLGEFTVQLGIVDVLRPGTDITIVTYGSMCRIVQEGANELQQLGISCEIIDIQTLLPFDRTQQIVESIKKTNRVLFADEDYSAGATAYMMQQVLEGQKAWQYLDSEPRTLAAQDNRPAYSTDGDYYSKPSSDDVIDVVYEMMHEVNPAKFPKWYK</sequence>
<dbReference type="AlphaFoldDB" id="A0A6N4SSE4"/>
<name>A0A6N4SSE4_CYTH3</name>
<dbReference type="InterPro" id="IPR005475">
    <property type="entry name" value="Transketolase-like_Pyr-bd"/>
</dbReference>
<dbReference type="EMBL" id="CP000383">
    <property type="protein sequence ID" value="ABG59258.1"/>
    <property type="molecule type" value="Genomic_DNA"/>
</dbReference>
<accession>A0A6N4SSE4</accession>
<evidence type="ECO:0000313" key="6">
    <source>
        <dbReference type="EMBL" id="ABG59258.1"/>
    </source>
</evidence>
<dbReference type="InterPro" id="IPR001017">
    <property type="entry name" value="DH_E1"/>
</dbReference>
<dbReference type="InterPro" id="IPR009014">
    <property type="entry name" value="Transketo_C/PFOR_II"/>
</dbReference>
<dbReference type="Gene3D" id="3.40.50.920">
    <property type="match status" value="1"/>
</dbReference>
<dbReference type="GO" id="GO:0004802">
    <property type="term" value="F:transketolase activity"/>
    <property type="evidence" value="ECO:0007669"/>
    <property type="project" value="UniProtKB-EC"/>
</dbReference>
<dbReference type="SUPFAM" id="SSF52922">
    <property type="entry name" value="TK C-terminal domain-like"/>
    <property type="match status" value="1"/>
</dbReference>
<reference evidence="6 7" key="1">
    <citation type="journal article" date="2007" name="Appl. Environ. Microbiol.">
        <title>Genome sequence of the cellulolytic gliding bacterium Cytophaga hutchinsonii.</title>
        <authorList>
            <person name="Xie G."/>
            <person name="Bruce D.C."/>
            <person name="Challacombe J.F."/>
            <person name="Chertkov O."/>
            <person name="Detter J.C."/>
            <person name="Gilna P."/>
            <person name="Han C.S."/>
            <person name="Lucas S."/>
            <person name="Misra M."/>
            <person name="Myers G.L."/>
            <person name="Richardson P."/>
            <person name="Tapia R."/>
            <person name="Thayer N."/>
            <person name="Thompson L.S."/>
            <person name="Brettin T.S."/>
            <person name="Henrissat B."/>
            <person name="Wilson D.B."/>
            <person name="McBride M.J."/>
        </authorList>
    </citation>
    <scope>NUCLEOTIDE SEQUENCE [LARGE SCALE GENOMIC DNA]</scope>
    <source>
        <strain evidence="7">ATCC 33406 / DSM 1761 / CIP 103989 / NBRC 15051 / NCIMB 9469 / D465</strain>
    </source>
</reference>
<protein>
    <submittedName>
        <fullName evidence="6">Transketolase</fullName>
        <ecNumber evidence="6">2.2.1.1</ecNumber>
    </submittedName>
</protein>
<dbReference type="PANTHER" id="PTHR43257:SF2">
    <property type="entry name" value="PYRUVATE DEHYDROGENASE E1 COMPONENT SUBUNIT BETA"/>
    <property type="match status" value="1"/>
</dbReference>
<dbReference type="Gene3D" id="3.40.50.970">
    <property type="match status" value="2"/>
</dbReference>
<comment type="function">
    <text evidence="2">E1 component of the 2-oxoglutarate dehydrogenase (OGDH) complex which catalyzes the decarboxylation of 2-oxoglutarate, the first step in the conversion of 2-oxoglutarate to succinyl-CoA and CO(2).</text>
</comment>
<evidence type="ECO:0000256" key="2">
    <source>
        <dbReference type="ARBA" id="ARBA00003906"/>
    </source>
</evidence>
<dbReference type="InterPro" id="IPR033248">
    <property type="entry name" value="Transketolase_C"/>
</dbReference>
<comment type="cofactor">
    <cofactor evidence="1">
        <name>thiamine diphosphate</name>
        <dbReference type="ChEBI" id="CHEBI:58937"/>
    </cofactor>
</comment>
<dbReference type="SUPFAM" id="SSF52518">
    <property type="entry name" value="Thiamin diphosphate-binding fold (THDP-binding)"/>
    <property type="match status" value="2"/>
</dbReference>
<dbReference type="EC" id="2.2.1.1" evidence="6"/>
<evidence type="ECO:0000259" key="5">
    <source>
        <dbReference type="SMART" id="SM00861"/>
    </source>
</evidence>
<proteinExistence type="predicted"/>
<feature type="domain" description="Transketolase-like pyrimidine-binding" evidence="5">
    <location>
        <begin position="467"/>
        <end position="641"/>
    </location>
</feature>
<dbReference type="CDD" id="cd02000">
    <property type="entry name" value="TPP_E1_PDC_ADC_BCADC"/>
    <property type="match status" value="1"/>
</dbReference>
<dbReference type="PANTHER" id="PTHR43257">
    <property type="entry name" value="PYRUVATE DEHYDROGENASE E1 COMPONENT BETA SUBUNIT"/>
    <property type="match status" value="1"/>
</dbReference>
<dbReference type="OrthoDB" id="9769337at2"/>
<keyword evidence="6" id="KW-0808">Transferase</keyword>
<evidence type="ECO:0000256" key="3">
    <source>
        <dbReference type="ARBA" id="ARBA00023002"/>
    </source>
</evidence>